<dbReference type="GeneID" id="25561215"/>
<evidence type="ECO:0000256" key="3">
    <source>
        <dbReference type="SAM" id="MobiDB-lite"/>
    </source>
</evidence>
<dbReference type="InterPro" id="IPR058543">
    <property type="entry name" value="Beta-prop_RSE1/DDB1/CPSF1_2nd"/>
</dbReference>
<dbReference type="EMBL" id="GL349438">
    <property type="protein sequence ID" value="KNC54612.1"/>
    <property type="molecule type" value="Genomic_DNA"/>
</dbReference>
<feature type="region of interest" description="Disordered" evidence="3">
    <location>
        <begin position="989"/>
        <end position="1043"/>
    </location>
</feature>
<name>A0A0L0DQQ5_THETB</name>
<proteinExistence type="predicted"/>
<feature type="region of interest" description="Disordered" evidence="3">
    <location>
        <begin position="699"/>
        <end position="759"/>
    </location>
</feature>
<sequence length="1725" mass="182737">MADSVYKELQGPTGVDVATRGFFLPHTTSVNLATARGTKVCVYSLDTDGFDAVSHAKLELVAELSLHGRVVALEAVRFPGSSYDSLLISLPEAKVTVVQWDASRHEFVTTSMHLFESDELRSSRVQFFPNPKAVVDPDNRCAAMPIYNTKLAIMPFKELGEGAPAGGAGAAGRAAAGPSEAKASTGSGVSKAPIRSSFVVDLLEVDPNMRYIMDVVFLHGYYEPTVLVLFASDLNFEGRMSDSFDNCRLAAISLNMQTRTFPVIWHAEGLSHSAFKLVAVPQPIGGAVVLTNNAILHYHQNLGAGLAVNGYAFDNDGSYPFLLGDTGFAFNLQPSAAAVLDPQNIIVVNPSGDIFMLHMRPRPAEGIKLTLTKVGGCIRASTIVALSPHLFFHGSHVGDALLIAFRVRDLAAEAEAKALAAAAAAAAEAANVAATIAEAEPAAEAESAQNEDNGVQDMVTEDPPAAEAMVEVTANDDEGKTLASTGAAAAAADDDNDNDDGGAAAPPSKRQKSAAGDVAGAAAAAADLLPPLSPGAAFAPRPPVTLPQLEVDDEDVAIFGESAEDFVADTTLAQLRRQAAQELSQAGPLLGRKAHDEYEFRICDRITNIGPITSATLSRACETTFGAVYEAGIGELTELVVCCGQERSGALAVLSTGIRPDTMSTLSLLGSAAWAVEVRDPAAEKNPRFLTQTVMVPAPVPTTVEGGDNDVAPTSEPSEPSSVLGKRGRDAYEEGSAKEPTTAGDEEAQPAPMATGAAEDDGTVVAGGMVEHTERIPVDFSWHKYFVVSSADATIVLSSAGFSISEVTTELDYYLEGPTVLVAPLLEARRTIQVYPTGLRLLNDVSNTQELSVAELSALAKKGVGGMSARLGGGTVVAAFVADPYVVLRLSSDDIVVLRASAESMLLDVLELPPDLAVSSIAAASLFADKAGVTAVSDAFVDAARAARSQRQAAAGGEDAAPEAGAVAGDYDSDEELYAPTGFTLDSLNRGAAGTGPSAASSQPAAEPGATPAAEASSSAGSGTGPGAGGDDASAPSGATAGAQEADLQFESSEVYLVVARRNGTLELRHLPELTLAFAFPYFSHAPALVTDTPQVALPNIASFDAEATQVTELALVTCGPRAYLVAFLSSNDIVFYEAFHYDDGDISSAFEGEGEGESEGGLAAVRKPHVAIRLRKVQHRFVQEEESRVAAGAGGISYGRIIPFDNVAGQSGIFVAGLNPMLCTFERSYLRIHAMHVDGPVRSFTPYHSASVERGFSYVAESGAIKFSTLPKAADLEHDMVVTKVAMQHPGTPRAVASHPTSNTVAVALSHEEIKRTHPSPQRNKEHDPPNPPEELPPPPNAAMPTLDVFELVLFAPGVWEVIDVWADLKPYEHISVLKHVQLRHRDSGHRTFDETTAGEWGDYLVAGTSVLKGEENKVYGRLLVFEVVPVVPEPGKPWTNRRFKLRADKACKGGVTQVTVARGILLAGIEQTLLGYVYNAAKELLEETTFHDAPMLTTQLTALKDYVMMGDVMKSIFVFFFRSSDATVHLLARDYDSLNVVTAEFMVDGKDMHYVVADDARNLRLYSLMDTVIDSRKGRKLLRRTTFHLGSMATTLIRTVFPQPMTSSGETHVNIVCSADGSIGMLLPVDEMMYKRLAMLHSHLVTSIPHAGGLHPVAFRQPLANFDGKQNYGRPVLDANLLTAYLLADANQQADIVRKSGTSHATVWSNLRDIFAPMISLLV</sequence>
<dbReference type="RefSeq" id="XP_013761519.1">
    <property type="nucleotide sequence ID" value="XM_013906065.1"/>
</dbReference>
<organism evidence="7 8">
    <name type="scientific">Thecamonas trahens ATCC 50062</name>
    <dbReference type="NCBI Taxonomy" id="461836"/>
    <lineage>
        <taxon>Eukaryota</taxon>
        <taxon>Apusozoa</taxon>
        <taxon>Apusomonadida</taxon>
        <taxon>Apusomonadidae</taxon>
        <taxon>Thecamonas</taxon>
    </lineage>
</organism>
<dbReference type="Pfam" id="PF23726">
    <property type="entry name" value="Beta-prop_RSE1_2nd"/>
    <property type="match status" value="1"/>
</dbReference>
<reference evidence="7 8" key="1">
    <citation type="submission" date="2010-05" db="EMBL/GenBank/DDBJ databases">
        <title>The Genome Sequence of Thecamonas trahens ATCC 50062.</title>
        <authorList>
            <consortium name="The Broad Institute Genome Sequencing Platform"/>
            <person name="Russ C."/>
            <person name="Cuomo C."/>
            <person name="Shea T."/>
            <person name="Young S.K."/>
            <person name="Zeng Q."/>
            <person name="Koehrsen M."/>
            <person name="Haas B."/>
            <person name="Borodovsky M."/>
            <person name="Guigo R."/>
            <person name="Alvarado L."/>
            <person name="Berlin A."/>
            <person name="Bochicchio J."/>
            <person name="Borenstein D."/>
            <person name="Chapman S."/>
            <person name="Chen Z."/>
            <person name="Freedman E."/>
            <person name="Gellesch M."/>
            <person name="Goldberg J."/>
            <person name="Griggs A."/>
            <person name="Gujja S."/>
            <person name="Heilman E."/>
            <person name="Heiman D."/>
            <person name="Hepburn T."/>
            <person name="Howarth C."/>
            <person name="Jen D."/>
            <person name="Larson L."/>
            <person name="Mehta T."/>
            <person name="Park D."/>
            <person name="Pearson M."/>
            <person name="Roberts A."/>
            <person name="Saif S."/>
            <person name="Shenoy N."/>
            <person name="Sisk P."/>
            <person name="Stolte C."/>
            <person name="Sykes S."/>
            <person name="Thomson T."/>
            <person name="Walk T."/>
            <person name="White J."/>
            <person name="Yandava C."/>
            <person name="Burger G."/>
            <person name="Gray M.W."/>
            <person name="Holland P.W.H."/>
            <person name="King N."/>
            <person name="Lang F.B.F."/>
            <person name="Roger A.J."/>
            <person name="Ruiz-Trillo I."/>
            <person name="Lander E."/>
            <person name="Nusbaum C."/>
        </authorList>
    </citation>
    <scope>NUCLEOTIDE SEQUENCE [LARGE SCALE GENOMIC DNA]</scope>
    <source>
        <strain evidence="7 8">ATCC 50062</strain>
    </source>
</reference>
<evidence type="ECO:0000313" key="8">
    <source>
        <dbReference type="Proteomes" id="UP000054408"/>
    </source>
</evidence>
<feature type="domain" description="RSE1/DDB1/CPSF1 C-terminal" evidence="4">
    <location>
        <begin position="1353"/>
        <end position="1688"/>
    </location>
</feature>
<dbReference type="GO" id="GO:0003676">
    <property type="term" value="F:nucleic acid binding"/>
    <property type="evidence" value="ECO:0007669"/>
    <property type="project" value="InterPro"/>
</dbReference>
<evidence type="ECO:0000313" key="7">
    <source>
        <dbReference type="EMBL" id="KNC54612.1"/>
    </source>
</evidence>
<evidence type="ECO:0000259" key="4">
    <source>
        <dbReference type="Pfam" id="PF03178"/>
    </source>
</evidence>
<dbReference type="GO" id="GO:0005634">
    <property type="term" value="C:nucleus"/>
    <property type="evidence" value="ECO:0007669"/>
    <property type="project" value="UniProtKB-SubCell"/>
</dbReference>
<keyword evidence="2" id="KW-0539">Nucleus</keyword>
<gene>
    <name evidence="7" type="ORF">AMSG_01466</name>
</gene>
<accession>A0A0L0DQQ5</accession>
<dbReference type="InterPro" id="IPR050358">
    <property type="entry name" value="RSE1/DDB1/CFT1"/>
</dbReference>
<evidence type="ECO:0000256" key="2">
    <source>
        <dbReference type="ARBA" id="ARBA00023242"/>
    </source>
</evidence>
<evidence type="ECO:0000259" key="6">
    <source>
        <dbReference type="Pfam" id="PF23726"/>
    </source>
</evidence>
<evidence type="ECO:0000259" key="5">
    <source>
        <dbReference type="Pfam" id="PF10433"/>
    </source>
</evidence>
<feature type="compositionally biased region" description="Pro residues" evidence="3">
    <location>
        <begin position="1331"/>
        <end position="1343"/>
    </location>
</feature>
<feature type="region of interest" description="Disordered" evidence="3">
    <location>
        <begin position="167"/>
        <end position="190"/>
    </location>
</feature>
<feature type="compositionally biased region" description="Low complexity" evidence="3">
    <location>
        <begin position="1031"/>
        <end position="1043"/>
    </location>
</feature>
<feature type="compositionally biased region" description="Low complexity" evidence="3">
    <location>
        <begin position="171"/>
        <end position="184"/>
    </location>
</feature>
<dbReference type="InterPro" id="IPR018846">
    <property type="entry name" value="Beta-prop_RSE1/DDB1/CPSF1_1st"/>
</dbReference>
<dbReference type="InterPro" id="IPR015943">
    <property type="entry name" value="WD40/YVTN_repeat-like_dom_sf"/>
</dbReference>
<dbReference type="Pfam" id="PF03178">
    <property type="entry name" value="CPSF_A"/>
    <property type="match status" value="1"/>
</dbReference>
<dbReference type="PANTHER" id="PTHR10644">
    <property type="entry name" value="DNA REPAIR/RNA PROCESSING CPSF FAMILY"/>
    <property type="match status" value="1"/>
</dbReference>
<feature type="region of interest" description="Disordered" evidence="3">
    <location>
        <begin position="484"/>
        <end position="517"/>
    </location>
</feature>
<feature type="compositionally biased region" description="Low complexity" evidence="3">
    <location>
        <begin position="991"/>
        <end position="1021"/>
    </location>
</feature>
<feature type="domain" description="RSE1/DDB1/CPSF1 second beta-propeller" evidence="6">
    <location>
        <begin position="782"/>
        <end position="1271"/>
    </location>
</feature>
<protein>
    <submittedName>
        <fullName evidence="7">Cleavage and polyadenylation specificity factor subunit 1</fullName>
    </submittedName>
</protein>
<feature type="region of interest" description="Disordered" evidence="3">
    <location>
        <begin position="1315"/>
        <end position="1343"/>
    </location>
</feature>
<feature type="compositionally biased region" description="Basic and acidic residues" evidence="3">
    <location>
        <begin position="727"/>
        <end position="737"/>
    </location>
</feature>
<dbReference type="Proteomes" id="UP000054408">
    <property type="component" value="Unassembled WGS sequence"/>
</dbReference>
<feature type="domain" description="RSE1/DDB1/CPSF1 first beta-propeller" evidence="5">
    <location>
        <begin position="29"/>
        <end position="406"/>
    </location>
</feature>
<evidence type="ECO:0000256" key="1">
    <source>
        <dbReference type="ARBA" id="ARBA00004123"/>
    </source>
</evidence>
<dbReference type="eggNOG" id="KOG1896">
    <property type="taxonomic scope" value="Eukaryota"/>
</dbReference>
<dbReference type="OMA" id="PMTKFKL"/>
<dbReference type="Pfam" id="PF10433">
    <property type="entry name" value="Beta-prop_RSE1_1st"/>
    <property type="match status" value="1"/>
</dbReference>
<dbReference type="Gene3D" id="2.130.10.10">
    <property type="entry name" value="YVTN repeat-like/Quinoprotein amine dehydrogenase"/>
    <property type="match status" value="2"/>
</dbReference>
<dbReference type="STRING" id="461836.A0A0L0DQQ5"/>
<comment type="subcellular location">
    <subcellularLocation>
        <location evidence="1">Nucleus</location>
    </subcellularLocation>
</comment>
<dbReference type="OrthoDB" id="6109at2759"/>
<dbReference type="InterPro" id="IPR004871">
    <property type="entry name" value="RSE1/DDB1/CPSF1_C"/>
</dbReference>
<keyword evidence="8" id="KW-1185">Reference proteome</keyword>